<dbReference type="PROSITE" id="PS51767">
    <property type="entry name" value="PEPTIDASE_A1"/>
    <property type="match status" value="1"/>
</dbReference>
<dbReference type="AlphaFoldDB" id="A0A550CGA7"/>
<reference evidence="8 9" key="1">
    <citation type="journal article" date="2019" name="New Phytol.">
        <title>Comparative genomics reveals unique wood-decay strategies and fruiting body development in the Schizophyllaceae.</title>
        <authorList>
            <person name="Almasi E."/>
            <person name="Sahu N."/>
            <person name="Krizsan K."/>
            <person name="Balint B."/>
            <person name="Kovacs G.M."/>
            <person name="Kiss B."/>
            <person name="Cseklye J."/>
            <person name="Drula E."/>
            <person name="Henrissat B."/>
            <person name="Nagy I."/>
            <person name="Chovatia M."/>
            <person name="Adam C."/>
            <person name="LaButti K."/>
            <person name="Lipzen A."/>
            <person name="Riley R."/>
            <person name="Grigoriev I.V."/>
            <person name="Nagy L.G."/>
        </authorList>
    </citation>
    <scope>NUCLEOTIDE SEQUENCE [LARGE SCALE GENOMIC DNA]</scope>
    <source>
        <strain evidence="8 9">NL-1724</strain>
    </source>
</reference>
<evidence type="ECO:0000256" key="3">
    <source>
        <dbReference type="RuleBase" id="RU000454"/>
    </source>
</evidence>
<dbReference type="GO" id="GO:0004190">
    <property type="term" value="F:aspartic-type endopeptidase activity"/>
    <property type="evidence" value="ECO:0007669"/>
    <property type="project" value="UniProtKB-KW"/>
</dbReference>
<comment type="similarity">
    <text evidence="1 3">Belongs to the peptidase A1 family.</text>
</comment>
<dbReference type="SUPFAM" id="SSF50630">
    <property type="entry name" value="Acid proteases"/>
    <property type="match status" value="1"/>
</dbReference>
<dbReference type="STRING" id="97359.A0A550CGA7"/>
<protein>
    <submittedName>
        <fullName evidence="8">Aspartic peptidase domain-containing protein</fullName>
    </submittedName>
</protein>
<dbReference type="Pfam" id="PF00026">
    <property type="entry name" value="Asp"/>
    <property type="match status" value="1"/>
</dbReference>
<sequence length="617" mass="67683">MYLPTPILLLLLAASFHAEVLAVKLPFHVIHPTEDAQDAGLARRSGPVSAFTKRTAPPDAPQRRNLHAKRLAHERRRALQKFGRDPLAAETPNKHQDRATKPAKRTTANIPISNTGNAQYISNITIGGVTARVLLDTGSSDLWISFPGDQPDATDLGKSVSLAYAVGNAQGDIYSADAQFGNFSISQQVFLNVKDTSSFSSDIHGQGYDGLLGIGPNEGSSIMDEIDPDDDDHSADTTLARIFAENTTESNYITFLLDRKNSPSTPFSGQLTIGELVPMFANITDMPKLDVETVHKLLEEEQHWQALTDKDNGIMGPDGTVIKYDSIVPKAPDGQLVAVFDSGFTFSQVPRDVSDSIYGRVKNAVYDSKSEYWTIPCGQELNISFNFGGHNYPVHPLDTVDDNFGISNAAGDRVCIGSFQPITTAFSLLGNYDMIMGMSFLRNVYTLMDFGDWVPTSSNDRGHPFMQLLSVTDAAAAHQDFVTKRLDGVDTTGTDQWQLLPESEKQASPVSDEEKKKQYQEMVLSRWPYILVGCLAAVIIVVGLIIWRCCCRRRGTGKGAGFFGVGMSRGPPKENADSVTSEYLKLREQNNSQYSVNDAHASQYSANNMSTYSMHKQ</sequence>
<accession>A0A550CGA7</accession>
<evidence type="ECO:0000313" key="8">
    <source>
        <dbReference type="EMBL" id="TRM63804.1"/>
    </source>
</evidence>
<dbReference type="Gene3D" id="2.40.70.10">
    <property type="entry name" value="Acid Proteases"/>
    <property type="match status" value="2"/>
</dbReference>
<dbReference type="InterPro" id="IPR001461">
    <property type="entry name" value="Aspartic_peptidase_A1"/>
</dbReference>
<evidence type="ECO:0000259" key="7">
    <source>
        <dbReference type="PROSITE" id="PS51767"/>
    </source>
</evidence>
<gene>
    <name evidence="8" type="ORF">BD626DRAFT_456185</name>
</gene>
<dbReference type="PROSITE" id="PS00141">
    <property type="entry name" value="ASP_PROTEASE"/>
    <property type="match status" value="1"/>
</dbReference>
<feature type="transmembrane region" description="Helical" evidence="5">
    <location>
        <begin position="527"/>
        <end position="547"/>
    </location>
</feature>
<dbReference type="PANTHER" id="PTHR47966:SF73">
    <property type="entry name" value="PEPTIDASE A1 DOMAIN-CONTAINING PROTEIN"/>
    <property type="match status" value="1"/>
</dbReference>
<keyword evidence="5" id="KW-0812">Transmembrane</keyword>
<dbReference type="GO" id="GO:0006508">
    <property type="term" value="P:proteolysis"/>
    <property type="evidence" value="ECO:0007669"/>
    <property type="project" value="UniProtKB-KW"/>
</dbReference>
<feature type="domain" description="Peptidase A1" evidence="7">
    <location>
        <begin position="120"/>
        <end position="458"/>
    </location>
</feature>
<dbReference type="InterPro" id="IPR034164">
    <property type="entry name" value="Pepsin-like_dom"/>
</dbReference>
<feature type="region of interest" description="Disordered" evidence="4">
    <location>
        <begin position="82"/>
        <end position="111"/>
    </location>
</feature>
<dbReference type="InterPro" id="IPR033121">
    <property type="entry name" value="PEPTIDASE_A1"/>
</dbReference>
<dbReference type="EMBL" id="VDMD01000008">
    <property type="protein sequence ID" value="TRM63804.1"/>
    <property type="molecule type" value="Genomic_DNA"/>
</dbReference>
<dbReference type="PANTHER" id="PTHR47966">
    <property type="entry name" value="BETA-SITE APP-CLEAVING ENZYME, ISOFORM A-RELATED"/>
    <property type="match status" value="1"/>
</dbReference>
<evidence type="ECO:0000256" key="6">
    <source>
        <dbReference type="SAM" id="SignalP"/>
    </source>
</evidence>
<keyword evidence="2 3" id="KW-0064">Aspartyl protease</keyword>
<feature type="region of interest" description="Disordered" evidence="4">
    <location>
        <begin position="36"/>
        <end position="66"/>
    </location>
</feature>
<dbReference type="OrthoDB" id="15189at2759"/>
<evidence type="ECO:0000256" key="2">
    <source>
        <dbReference type="ARBA" id="ARBA00022750"/>
    </source>
</evidence>
<proteinExistence type="inferred from homology"/>
<dbReference type="PRINTS" id="PR00792">
    <property type="entry name" value="PEPSIN"/>
</dbReference>
<keyword evidence="3" id="KW-0378">Hydrolase</keyword>
<evidence type="ECO:0000256" key="4">
    <source>
        <dbReference type="SAM" id="MobiDB-lite"/>
    </source>
</evidence>
<feature type="chain" id="PRO_5022230022" evidence="6">
    <location>
        <begin position="23"/>
        <end position="617"/>
    </location>
</feature>
<evidence type="ECO:0000256" key="5">
    <source>
        <dbReference type="SAM" id="Phobius"/>
    </source>
</evidence>
<evidence type="ECO:0000313" key="9">
    <source>
        <dbReference type="Proteomes" id="UP000320762"/>
    </source>
</evidence>
<organism evidence="8 9">
    <name type="scientific">Schizophyllum amplum</name>
    <dbReference type="NCBI Taxonomy" id="97359"/>
    <lineage>
        <taxon>Eukaryota</taxon>
        <taxon>Fungi</taxon>
        <taxon>Dikarya</taxon>
        <taxon>Basidiomycota</taxon>
        <taxon>Agaricomycotina</taxon>
        <taxon>Agaricomycetes</taxon>
        <taxon>Agaricomycetidae</taxon>
        <taxon>Agaricales</taxon>
        <taxon>Schizophyllaceae</taxon>
        <taxon>Schizophyllum</taxon>
    </lineage>
</organism>
<dbReference type="InterPro" id="IPR021109">
    <property type="entry name" value="Peptidase_aspartic_dom_sf"/>
</dbReference>
<name>A0A550CGA7_9AGAR</name>
<dbReference type="InterPro" id="IPR001969">
    <property type="entry name" value="Aspartic_peptidase_AS"/>
</dbReference>
<keyword evidence="5" id="KW-0472">Membrane</keyword>
<keyword evidence="9" id="KW-1185">Reference proteome</keyword>
<keyword evidence="3" id="KW-0645">Protease</keyword>
<dbReference type="Proteomes" id="UP000320762">
    <property type="component" value="Unassembled WGS sequence"/>
</dbReference>
<evidence type="ECO:0000256" key="1">
    <source>
        <dbReference type="ARBA" id="ARBA00007447"/>
    </source>
</evidence>
<keyword evidence="6" id="KW-0732">Signal</keyword>
<keyword evidence="5" id="KW-1133">Transmembrane helix</keyword>
<dbReference type="CDD" id="cd05471">
    <property type="entry name" value="pepsin_like"/>
    <property type="match status" value="1"/>
</dbReference>
<comment type="caution">
    <text evidence="8">The sequence shown here is derived from an EMBL/GenBank/DDBJ whole genome shotgun (WGS) entry which is preliminary data.</text>
</comment>
<feature type="signal peptide" evidence="6">
    <location>
        <begin position="1"/>
        <end position="22"/>
    </location>
</feature>